<proteinExistence type="predicted"/>
<feature type="compositionally biased region" description="Low complexity" evidence="1">
    <location>
        <begin position="30"/>
        <end position="44"/>
    </location>
</feature>
<evidence type="ECO:0000259" key="2">
    <source>
        <dbReference type="Pfam" id="PF12126"/>
    </source>
</evidence>
<dbReference type="AlphaFoldDB" id="A6J4Z7"/>
<accession>A6J4Z7</accession>
<feature type="region of interest" description="Disordered" evidence="1">
    <location>
        <begin position="74"/>
        <end position="168"/>
    </location>
</feature>
<evidence type="ECO:0000313" key="5">
    <source>
        <dbReference type="Proteomes" id="UP000234681"/>
    </source>
</evidence>
<dbReference type="Pfam" id="PF12126">
    <property type="entry name" value="PML_CC"/>
    <property type="match status" value="1"/>
</dbReference>
<evidence type="ECO:0000313" key="4">
    <source>
        <dbReference type="EMBL" id="EDL95671.1"/>
    </source>
</evidence>
<dbReference type="Proteomes" id="UP000234681">
    <property type="component" value="Chromosome 8"/>
</dbReference>
<dbReference type="Pfam" id="PF25244">
    <property type="entry name" value="PML_C"/>
    <property type="match status" value="1"/>
</dbReference>
<dbReference type="InterPro" id="IPR021978">
    <property type="entry name" value="PML-like_CC"/>
</dbReference>
<feature type="domain" description="PML C-terminal" evidence="3">
    <location>
        <begin position="356"/>
        <end position="432"/>
    </location>
</feature>
<feature type="compositionally biased region" description="Polar residues" evidence="1">
    <location>
        <begin position="82"/>
        <end position="96"/>
    </location>
</feature>
<feature type="region of interest" description="Disordered" evidence="1">
    <location>
        <begin position="30"/>
        <end position="52"/>
    </location>
</feature>
<organism evidence="4 5">
    <name type="scientific">Rattus norvegicus</name>
    <name type="common">Rat</name>
    <dbReference type="NCBI Taxonomy" id="10116"/>
    <lineage>
        <taxon>Eukaryota</taxon>
        <taxon>Metazoa</taxon>
        <taxon>Chordata</taxon>
        <taxon>Craniata</taxon>
        <taxon>Vertebrata</taxon>
        <taxon>Euteleostomi</taxon>
        <taxon>Mammalia</taxon>
        <taxon>Eutheria</taxon>
        <taxon>Euarchontoglires</taxon>
        <taxon>Glires</taxon>
        <taxon>Rodentia</taxon>
        <taxon>Myomorpha</taxon>
        <taxon>Muroidea</taxon>
        <taxon>Muridae</taxon>
        <taxon>Murinae</taxon>
        <taxon>Rattus</taxon>
    </lineage>
</organism>
<evidence type="ECO:0000259" key="3">
    <source>
        <dbReference type="Pfam" id="PF25244"/>
    </source>
</evidence>
<dbReference type="EMBL" id="CH473975">
    <property type="protein sequence ID" value="EDL95671.1"/>
    <property type="molecule type" value="Genomic_DNA"/>
</dbReference>
<gene>
    <name evidence="4" type="primary">RGD1562602_predicted</name>
    <name evidence="4" type="ORF">rCG_58418</name>
</gene>
<protein>
    <submittedName>
        <fullName evidence="4">Similar to promyelocytic leukemia (Predicted), isoform CRA_b</fullName>
    </submittedName>
</protein>
<evidence type="ECO:0000256" key="1">
    <source>
        <dbReference type="SAM" id="MobiDB-lite"/>
    </source>
</evidence>
<name>A6J4Z7_RAT</name>
<reference evidence="5" key="1">
    <citation type="submission" date="2005-09" db="EMBL/GenBank/DDBJ databases">
        <authorList>
            <person name="Mural R.J."/>
            <person name="Li P.W."/>
            <person name="Adams M.D."/>
            <person name="Amanatides P.G."/>
            <person name="Baden-Tillson H."/>
            <person name="Barnstead M."/>
            <person name="Chin S.H."/>
            <person name="Dew I."/>
            <person name="Evans C.A."/>
            <person name="Ferriera S."/>
            <person name="Flanigan M."/>
            <person name="Fosler C."/>
            <person name="Glodek A."/>
            <person name="Gu Z."/>
            <person name="Holt R.A."/>
            <person name="Jennings D."/>
            <person name="Kraft C.L."/>
            <person name="Lu F."/>
            <person name="Nguyen T."/>
            <person name="Nusskern D.R."/>
            <person name="Pfannkoch C.M."/>
            <person name="Sitter C."/>
            <person name="Sutton G.G."/>
            <person name="Venter J.C."/>
            <person name="Wang Z."/>
            <person name="Woodage T."/>
            <person name="Zheng X.H."/>
            <person name="Zhong F."/>
        </authorList>
    </citation>
    <scope>NUCLEOTIDE SEQUENCE [LARGE SCALE GENOMIC DNA]</scope>
    <source>
        <strain>BN</strain>
        <strain evidence="5">Sprague-Dawley</strain>
    </source>
</reference>
<feature type="domain" description="PML-like coiled-coil" evidence="2">
    <location>
        <begin position="42"/>
        <end position="149"/>
    </location>
</feature>
<dbReference type="InterPro" id="IPR057617">
    <property type="entry name" value="PML_C"/>
</dbReference>
<sequence length="460" mass="50307">MAFCARHSVACARRSLRITKSSCAPAASRSSSCACRTSSPSSPRGQEASQTVSPMKRKCCHIDCCRKIIKMESTDENEDRLSTSSPEQPRPSTSKAISPPHPDGTSSTESTIPEKETPLPNNNHVTSDAGETEERIVVISSSEDSDAENLPSHELDDSSSESSSIQLEGPNSLKALDESLAEPHLEDRTLVFFDLKIDNETQKISQLAAVNRESKFRVLIQPEAFSVYSKAVSLESGLQHFLSFLNSMHRPLLACPRLWGPGLPIFFQALNDINKLWEFQDAISGFLAVLPLIQERIPSASSFKLRNLAKTYLARNMSERSALAAVLAMRDLCCLLEVSPGLQLAQHIYSFSSLQCFASLQPLIQAQVLPQPEARLLALHNVSFLELLTAYRSNRQEGLKKYVHYLSLQTTPSSASTQIAQFLQALSAYMDGQLEGHIPAGAEGTALSLSGRAENKGCLA</sequence>